<dbReference type="InterPro" id="IPR036908">
    <property type="entry name" value="RlpA-like_sf"/>
</dbReference>
<proteinExistence type="predicted"/>
<feature type="compositionally biased region" description="Low complexity" evidence="2">
    <location>
        <begin position="207"/>
        <end position="218"/>
    </location>
</feature>
<feature type="compositionally biased region" description="Low complexity" evidence="2">
    <location>
        <begin position="164"/>
        <end position="181"/>
    </location>
</feature>
<organism evidence="4">
    <name type="scientific">Sporisorium scitamineum</name>
    <dbReference type="NCBI Taxonomy" id="49012"/>
    <lineage>
        <taxon>Eukaryota</taxon>
        <taxon>Fungi</taxon>
        <taxon>Dikarya</taxon>
        <taxon>Basidiomycota</taxon>
        <taxon>Ustilaginomycotina</taxon>
        <taxon>Ustilaginomycetes</taxon>
        <taxon>Ustilaginales</taxon>
        <taxon>Ustilaginaceae</taxon>
        <taxon>Sporisorium</taxon>
    </lineage>
</organism>
<feature type="compositionally biased region" description="Pro residues" evidence="2">
    <location>
        <begin position="219"/>
        <end position="237"/>
    </location>
</feature>
<dbReference type="EMBL" id="LK056656">
    <property type="protein sequence ID" value="CDU22518.1"/>
    <property type="molecule type" value="Genomic_DNA"/>
</dbReference>
<dbReference type="OrthoDB" id="623670at2759"/>
<dbReference type="CDD" id="cd22191">
    <property type="entry name" value="DPBB_RlpA_EXP_N-like"/>
    <property type="match status" value="1"/>
</dbReference>
<evidence type="ECO:0000256" key="2">
    <source>
        <dbReference type="SAM" id="MobiDB-lite"/>
    </source>
</evidence>
<feature type="signal peptide" evidence="3">
    <location>
        <begin position="1"/>
        <end position="24"/>
    </location>
</feature>
<evidence type="ECO:0008006" key="5">
    <source>
        <dbReference type="Google" id="ProtNLM"/>
    </source>
</evidence>
<evidence type="ECO:0000256" key="3">
    <source>
        <dbReference type="SAM" id="SignalP"/>
    </source>
</evidence>
<evidence type="ECO:0000256" key="1">
    <source>
        <dbReference type="ARBA" id="ARBA00022729"/>
    </source>
</evidence>
<dbReference type="SUPFAM" id="SSF50685">
    <property type="entry name" value="Barwin-like endoglucanases"/>
    <property type="match status" value="1"/>
</dbReference>
<feature type="compositionally biased region" description="Low complexity" evidence="2">
    <location>
        <begin position="247"/>
        <end position="262"/>
    </location>
</feature>
<dbReference type="Gene3D" id="2.40.40.10">
    <property type="entry name" value="RlpA-like domain"/>
    <property type="match status" value="1"/>
</dbReference>
<gene>
    <name evidence="4" type="ORF">SPSC_01148</name>
</gene>
<accession>A0A127Z8R9</accession>
<dbReference type="PANTHER" id="PTHR31836">
    <property type="match status" value="1"/>
</dbReference>
<dbReference type="PANTHER" id="PTHR31836:SF29">
    <property type="entry name" value="RLPA-LIKE PROTEIN DOUBLE-PSI BETA-BARREL DOMAIN-CONTAINING PROTEIN"/>
    <property type="match status" value="1"/>
</dbReference>
<dbReference type="InterPro" id="IPR051477">
    <property type="entry name" value="Expansin_CellWall"/>
</dbReference>
<feature type="chain" id="PRO_5007281186" description="RlpA-like protein double-psi beta-barrel domain-containing protein" evidence="3">
    <location>
        <begin position="25"/>
        <end position="372"/>
    </location>
</feature>
<keyword evidence="1 3" id="KW-0732">Signal</keyword>
<reference evidence="4" key="1">
    <citation type="submission" date="2014-06" db="EMBL/GenBank/DDBJ databases">
        <authorList>
            <person name="Ju J."/>
            <person name="Zhang J."/>
        </authorList>
    </citation>
    <scope>NUCLEOTIDE SEQUENCE</scope>
    <source>
        <strain evidence="4">SscI8</strain>
    </source>
</reference>
<sequence length="372" mass="41190">MVSFRFAALLAAMLVMATFTSTSAHAHPLHGLHHRRGHLSPRHTRNLINYDHLVRRQFGYASSISKHQPRVRVVRRTTSDDHGDVSLHDNYESQLRALEAALKHYEEYGDAKSLQTYLKGFNGAGNGAAGNGADGDGVQVPAQDDEAWKKAPTKQQNSSEEEQGQQYQQQYQQQQQQQQQPQRPPPQQQPKKMKKVPKKPSSDDWTQPSNPSQSQSQPQPQPQPQPDQPSSPQPPPSSTGNSIHGYTPPSFTTHPTSPSTASLYSSTPFTGHATFYNTGLGACGIVNSDNEPIVAISRDLFEQYNPSTGNPNHNSLCGKKVEISWKGKTTQAFATDECPNCEKHSLDCSPSVFERLDNKDKGVLDGITWRFV</sequence>
<dbReference type="AlphaFoldDB" id="A0A127Z8R9"/>
<name>A0A127Z8R9_9BASI</name>
<protein>
    <recommendedName>
        <fullName evidence="5">RlpA-like protein double-psi beta-barrel domain-containing protein</fullName>
    </recommendedName>
</protein>
<feature type="region of interest" description="Disordered" evidence="2">
    <location>
        <begin position="146"/>
        <end position="262"/>
    </location>
</feature>
<evidence type="ECO:0000313" key="4">
    <source>
        <dbReference type="EMBL" id="CDU22518.1"/>
    </source>
</evidence>